<dbReference type="GO" id="GO:0016787">
    <property type="term" value="F:hydrolase activity"/>
    <property type="evidence" value="ECO:0007669"/>
    <property type="project" value="UniProtKB-KW"/>
</dbReference>
<sequence length="733" mass="84206">MNSVFFSILFVFSIIFGQAQDPNKSFIVRYIADIPQIDGILDEPVWKTVDGPHKFQQYFPSDSILAEQPTSIQMFTNGTTLYIGLKIYSTGNEWVIPSLERDFRAGGNDNISLMFDTFNDGTNAFLFGINPLGVRREALISGGGEDSENDFNTSWDVKWLGESKTFENYYTAELAIPLTSFKFREGETKWRFQSYRFDMQTNERSAWYRVPQNQSIFSLAFMGDMVFEKPLGKSRTPLALIPYINTVAEKDYIGNDGRTNFKIGGDVKLAIGNGMNLDVTINPDFSNVEVDAIITNLTRFEVSLPEKRQFFIDNSDLFGSFGGSRDANPFFSRRIGIARDSTGNFIENRILGGVRLSGKLNEEWRLGILSIQTDEDLDNQIASNNNTMIALQKKVFTRENIGMFFINKQAFKDYDFIERENEFNRVLGLDYNLASENNKWNGKFYAHKSFQPDDRKGNYSTGANLGYNTRNYNVFSDWVYINADFQSDLGFIRRTDIVKSATSISRIFYPKYGSINTHSFQFFPVITWQPSLDYQNTDRNINVSWAAEFQDQSEIGADFFGEYIFLSNPFDPTNTKGGIPLSGNQGYHFNSVALSYKSNRARTIAFEGLVQMGRFFNGDLFSFEGESTLRLQPKKLISLALNYNRIRLPNPYPSADFWLVSPKFNITFSKSVFWSTLFQYGNQINNLGVNSRLQWRFAPLSDLFIVYNDNYVVNQFEPRYRSLNLKFTYWLNL</sequence>
<gene>
    <name evidence="2" type="ORF">ENH87_00290</name>
</gene>
<name>A0A831QLG3_9FLAO</name>
<dbReference type="Gene3D" id="2.60.40.1190">
    <property type="match status" value="1"/>
</dbReference>
<evidence type="ECO:0000313" key="2">
    <source>
        <dbReference type="EMBL" id="HEA19346.1"/>
    </source>
</evidence>
<keyword evidence="2" id="KW-0378">Hydrolase</keyword>
<comment type="caution">
    <text evidence="2">The sequence shown here is derived from an EMBL/GenBank/DDBJ whole genome shotgun (WGS) entry which is preliminary data.</text>
</comment>
<dbReference type="Pfam" id="PF19313">
    <property type="entry name" value="DUF5916"/>
    <property type="match status" value="1"/>
</dbReference>
<reference evidence="2" key="1">
    <citation type="journal article" date="2020" name="mSystems">
        <title>Genome- and Community-Level Interaction Insights into Carbon Utilization and Element Cycling Functions of Hydrothermarchaeota in Hydrothermal Sediment.</title>
        <authorList>
            <person name="Zhou Z."/>
            <person name="Liu Y."/>
            <person name="Xu W."/>
            <person name="Pan J."/>
            <person name="Luo Z.H."/>
            <person name="Li M."/>
        </authorList>
    </citation>
    <scope>NUCLEOTIDE SEQUENCE [LARGE SCALE GENOMIC DNA]</scope>
    <source>
        <strain evidence="2">HyVt-345</strain>
    </source>
</reference>
<dbReference type="Proteomes" id="UP000886191">
    <property type="component" value="Unassembled WGS sequence"/>
</dbReference>
<dbReference type="CDD" id="cd09618">
    <property type="entry name" value="CBM9_like_2"/>
    <property type="match status" value="1"/>
</dbReference>
<proteinExistence type="predicted"/>
<dbReference type="EMBL" id="DRGL01000002">
    <property type="protein sequence ID" value="HEA19346.1"/>
    <property type="molecule type" value="Genomic_DNA"/>
</dbReference>
<dbReference type="AlphaFoldDB" id="A0A831QLG3"/>
<organism evidence="2">
    <name type="scientific">Pricia antarctica</name>
    <dbReference type="NCBI Taxonomy" id="641691"/>
    <lineage>
        <taxon>Bacteria</taxon>
        <taxon>Pseudomonadati</taxon>
        <taxon>Bacteroidota</taxon>
        <taxon>Flavobacteriia</taxon>
        <taxon>Flavobacteriales</taxon>
        <taxon>Flavobacteriaceae</taxon>
        <taxon>Pricia</taxon>
    </lineage>
</organism>
<dbReference type="InterPro" id="IPR045670">
    <property type="entry name" value="DUF5916"/>
</dbReference>
<feature type="domain" description="DUF5916" evidence="1">
    <location>
        <begin position="237"/>
        <end position="644"/>
    </location>
</feature>
<accession>A0A831QLG3</accession>
<evidence type="ECO:0000259" key="1">
    <source>
        <dbReference type="Pfam" id="PF19313"/>
    </source>
</evidence>
<dbReference type="SUPFAM" id="SSF49344">
    <property type="entry name" value="CBD9-like"/>
    <property type="match status" value="1"/>
</dbReference>
<protein>
    <submittedName>
        <fullName evidence="2">Hydrolase</fullName>
    </submittedName>
</protein>